<dbReference type="InterPro" id="IPR020843">
    <property type="entry name" value="ER"/>
</dbReference>
<dbReference type="Pfam" id="PF00550">
    <property type="entry name" value="PP-binding"/>
    <property type="match status" value="1"/>
</dbReference>
<dbReference type="PANTHER" id="PTHR43775:SF37">
    <property type="entry name" value="SI:DKEY-61P9.11"/>
    <property type="match status" value="1"/>
</dbReference>
<dbReference type="CDD" id="cd08955">
    <property type="entry name" value="KR_2_FAS_SDR_x"/>
    <property type="match status" value="1"/>
</dbReference>
<dbReference type="GO" id="GO:0004312">
    <property type="term" value="F:fatty acid synthase activity"/>
    <property type="evidence" value="ECO:0007669"/>
    <property type="project" value="TreeGrafter"/>
</dbReference>
<evidence type="ECO:0000256" key="6">
    <source>
        <dbReference type="ARBA" id="ARBA00054155"/>
    </source>
</evidence>
<feature type="active site" description="Proton donor; for dehydratase activity" evidence="7">
    <location>
        <position position="1121"/>
    </location>
</feature>
<name>A0A5C6B3Q4_9BACT</name>
<dbReference type="GO" id="GO:0005737">
    <property type="term" value="C:cytoplasm"/>
    <property type="evidence" value="ECO:0007669"/>
    <property type="project" value="TreeGrafter"/>
</dbReference>
<dbReference type="InterPro" id="IPR057326">
    <property type="entry name" value="KR_dom"/>
</dbReference>
<evidence type="ECO:0000259" key="8">
    <source>
        <dbReference type="PROSITE" id="PS50075"/>
    </source>
</evidence>
<dbReference type="GO" id="GO:0016491">
    <property type="term" value="F:oxidoreductase activity"/>
    <property type="evidence" value="ECO:0007669"/>
    <property type="project" value="InterPro"/>
</dbReference>
<dbReference type="GO" id="GO:0031177">
    <property type="term" value="F:phosphopantetheine binding"/>
    <property type="evidence" value="ECO:0007669"/>
    <property type="project" value="InterPro"/>
</dbReference>
<dbReference type="InterPro" id="IPR016035">
    <property type="entry name" value="Acyl_Trfase/lysoPLipase"/>
</dbReference>
<dbReference type="Gene3D" id="3.40.366.10">
    <property type="entry name" value="Malonyl-Coenzyme A Acyl Carrier Protein, domain 2"/>
    <property type="match status" value="1"/>
</dbReference>
<proteinExistence type="predicted"/>
<dbReference type="Gene3D" id="3.40.47.10">
    <property type="match status" value="1"/>
</dbReference>
<comment type="caution">
    <text evidence="11">The sequence shown here is derived from an EMBL/GenBank/DDBJ whole genome shotgun (WGS) entry which is preliminary data.</text>
</comment>
<dbReference type="EC" id="2.3.1.94" evidence="11"/>
<dbReference type="NCBIfam" id="TIGR01746">
    <property type="entry name" value="Thioester-redct"/>
    <property type="match status" value="1"/>
</dbReference>
<dbReference type="FunFam" id="3.40.366.10:FF:000002">
    <property type="entry name" value="Probable polyketide synthase 2"/>
    <property type="match status" value="1"/>
</dbReference>
<dbReference type="SUPFAM" id="SSF53901">
    <property type="entry name" value="Thiolase-like"/>
    <property type="match status" value="1"/>
</dbReference>
<dbReference type="SUPFAM" id="SSF51735">
    <property type="entry name" value="NAD(P)-binding Rossmann-fold domains"/>
    <property type="match status" value="4"/>
</dbReference>
<dbReference type="Pfam" id="PF07993">
    <property type="entry name" value="NAD_binding_4"/>
    <property type="match status" value="1"/>
</dbReference>
<protein>
    <submittedName>
        <fullName evidence="11">Erythronolide synthase, modules 3 and 4</fullName>
        <ecNumber evidence="11">2.3.1.94</ecNumber>
    </submittedName>
</protein>
<gene>
    <name evidence="11" type="primary">eryA</name>
    <name evidence="11" type="ORF">Pla52n_18210</name>
</gene>
<dbReference type="InterPro" id="IPR042104">
    <property type="entry name" value="PKS_dehydratase_sf"/>
</dbReference>
<evidence type="ECO:0000313" key="11">
    <source>
        <dbReference type="EMBL" id="TWU06101.1"/>
    </source>
</evidence>
<dbReference type="PROSITE" id="PS52019">
    <property type="entry name" value="PKS_MFAS_DH"/>
    <property type="match status" value="1"/>
</dbReference>
<dbReference type="SMART" id="SM00829">
    <property type="entry name" value="PKS_ER"/>
    <property type="match status" value="1"/>
</dbReference>
<dbReference type="InterPro" id="IPR036736">
    <property type="entry name" value="ACP-like_sf"/>
</dbReference>
<keyword evidence="2" id="KW-0597">Phosphoprotein</keyword>
<evidence type="ECO:0000256" key="4">
    <source>
        <dbReference type="ARBA" id="ARBA00023268"/>
    </source>
</evidence>
<dbReference type="Pfam" id="PF08659">
    <property type="entry name" value="KR"/>
    <property type="match status" value="1"/>
</dbReference>
<dbReference type="Pfam" id="PF21394">
    <property type="entry name" value="Beta-ketacyl_N"/>
    <property type="match status" value="1"/>
</dbReference>
<dbReference type="Pfam" id="PF00109">
    <property type="entry name" value="ketoacyl-synt"/>
    <property type="match status" value="1"/>
</dbReference>
<dbReference type="InterPro" id="IPR014030">
    <property type="entry name" value="Ketoacyl_synth_N"/>
</dbReference>
<dbReference type="Gene3D" id="3.10.129.110">
    <property type="entry name" value="Polyketide synthase dehydratase"/>
    <property type="match status" value="1"/>
</dbReference>
<dbReference type="SMART" id="SM00825">
    <property type="entry name" value="PKS_KS"/>
    <property type="match status" value="1"/>
</dbReference>
<dbReference type="SMART" id="SM00827">
    <property type="entry name" value="PKS_AT"/>
    <property type="match status" value="1"/>
</dbReference>
<evidence type="ECO:0000259" key="9">
    <source>
        <dbReference type="PROSITE" id="PS52004"/>
    </source>
</evidence>
<dbReference type="InterPro" id="IPR049490">
    <property type="entry name" value="C883_1060-like_KR_N"/>
</dbReference>
<dbReference type="Pfam" id="PF02801">
    <property type="entry name" value="Ketoacyl-synt_C"/>
    <property type="match status" value="1"/>
</dbReference>
<dbReference type="InterPro" id="IPR010080">
    <property type="entry name" value="Thioester_reductase-like_dom"/>
</dbReference>
<evidence type="ECO:0000313" key="12">
    <source>
        <dbReference type="Proteomes" id="UP000320176"/>
    </source>
</evidence>
<dbReference type="GO" id="GO:0005886">
    <property type="term" value="C:plasma membrane"/>
    <property type="evidence" value="ECO:0007669"/>
    <property type="project" value="TreeGrafter"/>
</dbReference>
<dbReference type="CDD" id="cd05235">
    <property type="entry name" value="SDR_e1"/>
    <property type="match status" value="1"/>
</dbReference>
<dbReference type="SUPFAM" id="SSF47336">
    <property type="entry name" value="ACP-like"/>
    <property type="match status" value="1"/>
</dbReference>
<dbReference type="Gene3D" id="3.90.180.10">
    <property type="entry name" value="Medium-chain alcohol dehydrogenases, catalytic domain"/>
    <property type="match status" value="1"/>
</dbReference>
<dbReference type="InterPro" id="IPR050091">
    <property type="entry name" value="PKS_NRPS_Biosynth_Enz"/>
</dbReference>
<dbReference type="Gene3D" id="3.40.50.720">
    <property type="entry name" value="NAD(P)-binding Rossmann-like Domain"/>
    <property type="match status" value="4"/>
</dbReference>
<dbReference type="RefSeq" id="WP_197454418.1">
    <property type="nucleotide sequence ID" value="NZ_CP151726.1"/>
</dbReference>
<dbReference type="Proteomes" id="UP000320176">
    <property type="component" value="Unassembled WGS sequence"/>
</dbReference>
<dbReference type="SUPFAM" id="SSF53335">
    <property type="entry name" value="S-adenosyl-L-methionine-dependent methyltransferases"/>
    <property type="match status" value="1"/>
</dbReference>
<dbReference type="Pfam" id="PF08240">
    <property type="entry name" value="ADH_N"/>
    <property type="match status" value="1"/>
</dbReference>
<dbReference type="GO" id="GO:0071770">
    <property type="term" value="P:DIM/DIP cell wall layer assembly"/>
    <property type="evidence" value="ECO:0007669"/>
    <property type="project" value="TreeGrafter"/>
</dbReference>
<dbReference type="Gene3D" id="1.10.1200.10">
    <property type="entry name" value="ACP-like"/>
    <property type="match status" value="1"/>
</dbReference>
<dbReference type="InterPro" id="IPR013968">
    <property type="entry name" value="PKS_KR"/>
</dbReference>
<dbReference type="GO" id="GO:0047879">
    <property type="term" value="F:erythronolide synthase activity"/>
    <property type="evidence" value="ECO:0007669"/>
    <property type="project" value="UniProtKB-EC"/>
</dbReference>
<dbReference type="SMART" id="SM00826">
    <property type="entry name" value="PKS_DH"/>
    <property type="match status" value="1"/>
</dbReference>
<dbReference type="CDD" id="cd00833">
    <property type="entry name" value="PKS"/>
    <property type="match status" value="1"/>
</dbReference>
<dbReference type="InterPro" id="IPR020806">
    <property type="entry name" value="PKS_PP-bd"/>
</dbReference>
<dbReference type="Pfam" id="PF00698">
    <property type="entry name" value="Acyl_transf_1"/>
    <property type="match status" value="1"/>
</dbReference>
<feature type="domain" description="Ketosynthase family 3 (KS3)" evidence="9">
    <location>
        <begin position="28"/>
        <end position="455"/>
    </location>
</feature>
<dbReference type="CDD" id="cd05195">
    <property type="entry name" value="enoyl_red"/>
    <property type="match status" value="1"/>
</dbReference>
<keyword evidence="3 11" id="KW-0808">Transferase</keyword>
<dbReference type="InterPro" id="IPR020807">
    <property type="entry name" value="PKS_DH"/>
</dbReference>
<dbReference type="FunFam" id="3.40.50.720:FF:000209">
    <property type="entry name" value="Polyketide synthase Pks12"/>
    <property type="match status" value="1"/>
</dbReference>
<dbReference type="InterPro" id="IPR013120">
    <property type="entry name" value="FAR_NAD-bd"/>
</dbReference>
<evidence type="ECO:0000256" key="2">
    <source>
        <dbReference type="ARBA" id="ARBA00022553"/>
    </source>
</evidence>
<dbReference type="PANTHER" id="PTHR43775">
    <property type="entry name" value="FATTY ACID SYNTHASE"/>
    <property type="match status" value="1"/>
</dbReference>
<evidence type="ECO:0000256" key="7">
    <source>
        <dbReference type="PROSITE-ProRule" id="PRU01363"/>
    </source>
</evidence>
<dbReference type="GO" id="GO:0006633">
    <property type="term" value="P:fatty acid biosynthetic process"/>
    <property type="evidence" value="ECO:0007669"/>
    <property type="project" value="TreeGrafter"/>
</dbReference>
<keyword evidence="1" id="KW-0596">Phosphopantetheine</keyword>
<dbReference type="PROSITE" id="PS50075">
    <property type="entry name" value="CARRIER"/>
    <property type="match status" value="1"/>
</dbReference>
<dbReference type="InterPro" id="IPR049551">
    <property type="entry name" value="PKS_DH_C"/>
</dbReference>
<dbReference type="InterPro" id="IPR014043">
    <property type="entry name" value="Acyl_transferase_dom"/>
</dbReference>
<dbReference type="InterPro" id="IPR029063">
    <property type="entry name" value="SAM-dependent_MTases_sf"/>
</dbReference>
<feature type="region of interest" description="C-terminal hotdog fold" evidence="7">
    <location>
        <begin position="1060"/>
        <end position="1217"/>
    </location>
</feature>
<dbReference type="Pfam" id="PF13489">
    <property type="entry name" value="Methyltransf_23"/>
    <property type="match status" value="1"/>
</dbReference>
<dbReference type="Pfam" id="PF16197">
    <property type="entry name" value="KAsynt_C_assoc"/>
    <property type="match status" value="1"/>
</dbReference>
<dbReference type="Pfam" id="PF13602">
    <property type="entry name" value="ADH_zinc_N_2"/>
    <property type="match status" value="1"/>
</dbReference>
<accession>A0A5C6B3Q4</accession>
<feature type="domain" description="Carrier" evidence="8">
    <location>
        <begin position="2461"/>
        <end position="2538"/>
    </location>
</feature>
<dbReference type="FunFam" id="3.40.47.10:FF:000019">
    <property type="entry name" value="Polyketide synthase type I"/>
    <property type="match status" value="1"/>
</dbReference>
<comment type="function">
    <text evidence="6">Involved in production of the polyketide antibiotic thailandamide.</text>
</comment>
<dbReference type="SMART" id="SM00823">
    <property type="entry name" value="PKS_PP"/>
    <property type="match status" value="1"/>
</dbReference>
<dbReference type="SUPFAM" id="SSF52151">
    <property type="entry name" value="FabD/lysophospholipase-like"/>
    <property type="match status" value="1"/>
</dbReference>
<dbReference type="InterPro" id="IPR020841">
    <property type="entry name" value="PKS_Beta-ketoAc_synthase_dom"/>
</dbReference>
<dbReference type="SMART" id="SM00822">
    <property type="entry name" value="PKS_KR"/>
    <property type="match status" value="1"/>
</dbReference>
<dbReference type="InterPro" id="IPR049552">
    <property type="entry name" value="PKS_DH_N"/>
</dbReference>
<dbReference type="CDD" id="cd02440">
    <property type="entry name" value="AdoMet_MTases"/>
    <property type="match status" value="1"/>
</dbReference>
<dbReference type="PROSITE" id="PS52004">
    <property type="entry name" value="KS3_2"/>
    <property type="match status" value="1"/>
</dbReference>
<dbReference type="InterPro" id="IPR001227">
    <property type="entry name" value="Ac_transferase_dom_sf"/>
</dbReference>
<keyword evidence="5 11" id="KW-0012">Acyltransferase</keyword>
<dbReference type="InterPro" id="IPR032821">
    <property type="entry name" value="PKS_assoc"/>
</dbReference>
<evidence type="ECO:0000256" key="5">
    <source>
        <dbReference type="ARBA" id="ARBA00023315"/>
    </source>
</evidence>
<organism evidence="11 12">
    <name type="scientific">Stieleria varia</name>
    <dbReference type="NCBI Taxonomy" id="2528005"/>
    <lineage>
        <taxon>Bacteria</taxon>
        <taxon>Pseudomonadati</taxon>
        <taxon>Planctomycetota</taxon>
        <taxon>Planctomycetia</taxon>
        <taxon>Pirellulales</taxon>
        <taxon>Pirellulaceae</taxon>
        <taxon>Stieleria</taxon>
    </lineage>
</organism>
<dbReference type="EMBL" id="SJPN01000002">
    <property type="protein sequence ID" value="TWU06101.1"/>
    <property type="molecule type" value="Genomic_DNA"/>
</dbReference>
<evidence type="ECO:0000256" key="1">
    <source>
        <dbReference type="ARBA" id="ARBA00022450"/>
    </source>
</evidence>
<evidence type="ECO:0000259" key="10">
    <source>
        <dbReference type="PROSITE" id="PS52019"/>
    </source>
</evidence>
<dbReference type="InterPro" id="IPR016036">
    <property type="entry name" value="Malonyl_transacylase_ACP-bd"/>
</dbReference>
<dbReference type="Gene3D" id="3.40.50.150">
    <property type="entry name" value="Vaccinia Virus protein VP39"/>
    <property type="match status" value="1"/>
</dbReference>
<keyword evidence="4" id="KW-0511">Multifunctional enzyme</keyword>
<feature type="region of interest" description="N-terminal hotdog fold" evidence="7">
    <location>
        <begin position="925"/>
        <end position="1045"/>
    </location>
</feature>
<dbReference type="InterPro" id="IPR014031">
    <property type="entry name" value="Ketoacyl_synth_C"/>
</dbReference>
<dbReference type="InterPro" id="IPR009081">
    <property type="entry name" value="PP-bd_ACP"/>
</dbReference>
<dbReference type="InterPro" id="IPR013154">
    <property type="entry name" value="ADH-like_N"/>
</dbReference>
<evidence type="ECO:0000256" key="3">
    <source>
        <dbReference type="ARBA" id="ARBA00022679"/>
    </source>
</evidence>
<dbReference type="Pfam" id="PF21089">
    <property type="entry name" value="PKS_DH_N"/>
    <property type="match status" value="1"/>
</dbReference>
<dbReference type="InterPro" id="IPR016039">
    <property type="entry name" value="Thiolase-like"/>
</dbReference>
<dbReference type="InterPro" id="IPR011032">
    <property type="entry name" value="GroES-like_sf"/>
</dbReference>
<dbReference type="Pfam" id="PF14765">
    <property type="entry name" value="PS-DH"/>
    <property type="match status" value="1"/>
</dbReference>
<dbReference type="Gene3D" id="3.30.70.3290">
    <property type="match status" value="1"/>
</dbReference>
<keyword evidence="12" id="KW-1185">Reference proteome</keyword>
<dbReference type="SUPFAM" id="SSF55048">
    <property type="entry name" value="Probable ACP-binding domain of malonyl-CoA ACP transacylase"/>
    <property type="match status" value="1"/>
</dbReference>
<dbReference type="SUPFAM" id="SSF50129">
    <property type="entry name" value="GroES-like"/>
    <property type="match status" value="1"/>
</dbReference>
<feature type="active site" description="Proton acceptor; for dehydratase activity" evidence="7">
    <location>
        <position position="954"/>
    </location>
</feature>
<reference evidence="11 12" key="1">
    <citation type="submission" date="2019-02" db="EMBL/GenBank/DDBJ databases">
        <title>Deep-cultivation of Planctomycetes and their phenomic and genomic characterization uncovers novel biology.</title>
        <authorList>
            <person name="Wiegand S."/>
            <person name="Jogler M."/>
            <person name="Boedeker C."/>
            <person name="Pinto D."/>
            <person name="Vollmers J."/>
            <person name="Rivas-Marin E."/>
            <person name="Kohn T."/>
            <person name="Peeters S.H."/>
            <person name="Heuer A."/>
            <person name="Rast P."/>
            <person name="Oberbeckmann S."/>
            <person name="Bunk B."/>
            <person name="Jeske O."/>
            <person name="Meyerdierks A."/>
            <person name="Storesund J.E."/>
            <person name="Kallscheuer N."/>
            <person name="Luecker S."/>
            <person name="Lage O.M."/>
            <person name="Pohl T."/>
            <person name="Merkel B.J."/>
            <person name="Hornburger P."/>
            <person name="Mueller R.-W."/>
            <person name="Bruemmer F."/>
            <person name="Labrenz M."/>
            <person name="Spormann A.M."/>
            <person name="Op Den Camp H."/>
            <person name="Overmann J."/>
            <person name="Amann R."/>
            <person name="Jetten M.S.M."/>
            <person name="Mascher T."/>
            <person name="Medema M.H."/>
            <person name="Devos D.P."/>
            <person name="Kaster A.-K."/>
            <person name="Ovreas L."/>
            <person name="Rohde M."/>
            <person name="Galperin M.Y."/>
            <person name="Jogler C."/>
        </authorList>
    </citation>
    <scope>NUCLEOTIDE SEQUENCE [LARGE SCALE GENOMIC DNA]</scope>
    <source>
        <strain evidence="11 12">Pla52n</strain>
    </source>
</reference>
<feature type="domain" description="PKS/mFAS DH" evidence="10">
    <location>
        <begin position="925"/>
        <end position="1217"/>
    </location>
</feature>
<dbReference type="InterPro" id="IPR036291">
    <property type="entry name" value="NAD(P)-bd_dom_sf"/>
</dbReference>
<sequence length="3017" mass="332188">MNFIASHSSVPDEQLPSPACFGERESIDEPIAIIGIGCRLPGNIKSPNDYWRILCDGVDTIEEVPSTRWDQFKFYDSELGQQGKIITKWGGFVKDIDKFDPGFFGISPREAACMDPQQRLVLESAWEALEDAGQRVELLAGTNVGVFVGVSTFDYGLMQNTFNDVSGAGPYTNTGQALSICANRLSFVMNWKGPSFAVDTACSSSLLACHMAVNSIRSGESSMAMVSGVNFICAPSTYVGFTAMGMLSPDGRCKAFDASANGFVRAEGGCSVLLKPLKQALVDCDRIYALVAGSACNQDGHTPGLTMPSEASQQALVLEACRRSRIEPSQIRYVEAHGTGTPIGDPIEANALGSILGRGRNVDNPCLIGSVKTNIGHLEAGSGIAGLIKAALVLKHRQVPPNVHFNDPNPEIDFTALRLKVPTEMTELPVGNGPAYAGINSFGFGGTNVHVVLREYQPLPVRQSGNANHRRVGFMPISAKCPESLRAMAKTYADAMQDGGMWSDASLSDILYTTSQRRSHHDFRTCVVARDKNELKLRLLELAENDSDPSMKSDHPQRGGARPIAFVFSGQGPQWWAMGRELLRSEPVFSDIVARCDSLIQELGVWSLLTELSRDEATTRINDTTYAQPAIFAIQVGLVELWKSWGIKPHVVVGHSVGEVAAAYAAGILNLKDAVKVIFFRGQTMGVVRDAGAMLAVSMTPDEATKYIRPWKHRIDLAAVNGPSTVTLSGDTSMIAQMEHDLESMRIFTRRLKVNYAFHSQQMDPVRKELVNSLADIRPQASSIPMVSTVTGQTIDGHELGADYWWKNVRQKVLFLDAMNQMPESDQAIFLEISPHPVLAGAIGECFAAKGQQADVVTSLRRGQPERAELLKSLGKLYGLHCSVQWPVLAPTATFLPLPAYPWHKQSYWSESEDSRVSRLPCEGHPILGARVPGSRMVYQGFIDTRIQPFAVDHQIQGHVLMPGTGFLEMGMALGREVHGEGNFVITDVELLKAAFMPVKETLMTHTILDIRTGRYSIETQPLGQPHRPWTVHCTGYLRERAPVPPSIKPELSDVRRRCIESLPAKVFYDFFRRCGFPFGPSFRGLTQIRLGIGEMLGCVDVPPECEADFDDYLFHPAVLDACLQGNFGCFMTHNRTSNNLGDLEERIRKAEIFMPSGYDEVRLYKRPNQRMWTYVRMLERFKDQSSSDVFIFDDDGELIAEIRGFKETLVGTVDGNAETTSGLLYEYEWKLQPHPNTDVKRHRLPLLADCVDAFSVTETQSWDVLVAAVDSESELQSQLHPICGAVVAGAMRDLGLRGKPGTVVSFDAVSSLLNIPANRCGLMRRLLDILVQDRMVERCDSGFELMEGFSKASQSNDRPWLAALRRLFHSHPVAYPQLMLLARCADRLPAILRGELDPSTLLAPDDSDEVREQYWVSSPSAHVVFRLSAQFIASLFHDMNPGRKARILDLKGGSDRLAAEILAALPAGLVEYVSADVSEHGFAQAEEDQENFQYEVIVADDVLCPGDDLEDAIRRLHNRLVPGGVLLLITSDKGDRLYDLTLGLRDAERDLTHQSIANWYDVLFSAGFDDARVLHPDLQSTDVTRSVIVAQRSFGDAAAQADSTTEHQELAIADISDTQAIDGGDWLIFADTSNVAVELAELARQQGQSAIFVHAAESFAEISHDHFSIDPTSLEDYQRLLKSISERALTQVVYLWSHNVPELSVDPASLQAVQTFNVLAPILICQAWTLIHGALPIRYWLASRCAQSVGNLSLTHAVGQTPLWGTGRVVMNEFPHLHCRLVDLGVATENELRALVNEILGESGEDEVALRDEARFVHRLVASSLSKYSDRGDEPGQPYRLHLSDYGALDGMRLRPAELPRQLGSPTLVEVEVHAAALNFSDVMKALGLYPGLQEGFVPVGIECAGVVTKVGDEVTDFQIGDEVVCITPMAISSHTYTDHRLVAHKPKQLTMFEAATLPIAFLTARYALHYVGRMESGEKVLVNAATGGVGLAAIQLAQTAGAELYATAGTISKRELLKFLGVPHVMHSRTLAFADEIREQTADRGVDLILNSLSGEAISKGMSILADYGRFLEIGKRDIYANTALGMRAFRKNVTFAAIDLDRALREKPDLCSQIFREIVADAETGKIMPLPHRVFPATELVDAFRYMSKAKHIGKVVVDMKGQPVRPVRDPTETTVRFRADATYLLTGGLGGLGSHLAQWMADQGARCLVLASRSGVSTVEGQQLVRKLEQRGVRIVIEQVDVSQADQVAGLIRRIKSNLPPLRGIMHAAVVLDDGLILQLDRDRIERVCAPKLNGAWHLHNATQDHVLDFFVCHSSTSSTLGNAGQANYSAANAFLDGLAEYRKSIGQPALTVNWGYLGDLGVAAGNEKLAERFAQQGVRPIAPSEGLPILGGLMAFPINQMSVMRVDWTRLRQFASTMARSLRFSQLMHTSAEGEEAKSHSGSDIRLLVLATAPEERTDIMLSIVQKKVARVLGTRPEKIELDRSLMDLGLDSLMGFELRNWIEGELRVNVPVVELMQGPTVQKLTSLLLAQLEKTETPVNEAVESAERSDVLANHVARLSTHPQQEAAIAGLLAMADEFKDELQGCDSIDLVSEAQLPDDVLGDDFAERLRAQMHQRQPIQCILVTGGTGFLGAYLLHYLLESNPQLQIHCLVRADSAAAAIQRLQENQEKYCLWNPGFAERIHVVLGDVTLPRLGIDQMTYDRLADEVELVLHNAAGISFLQNYEQLKPVNVAGTLEVLRFASHRRIKSYHHVSTLFVFSILDHLELNTVSESDDPSRHEFLFGGYLQTKWVADHLVQEARRRGMPVTIYRPGIITGDSRTGICSDDVISRMLASAIQLGCCPADETRITFTPVDYVGKAIATLLMSRENSSRNYHLVNRDAIQWQTVVRWLAELGYDVQMQPYDKWLEQLRQSTRDDESTMLSGLLPLIPEVRLTGPTADLIKMNFDCGQLDEMLADTGVLCPTVSLDLISTYVNHFVRSGIISPGQTSIDGESDASQQAAASMLIDEN</sequence>
<dbReference type="InterPro" id="IPR049900">
    <property type="entry name" value="PKS_mFAS_DH"/>
</dbReference>